<evidence type="ECO:0000313" key="1">
    <source>
        <dbReference type="EMBL" id="KAI4325350.1"/>
    </source>
</evidence>
<dbReference type="EMBL" id="CM042888">
    <property type="protein sequence ID" value="KAI4325350.1"/>
    <property type="molecule type" value="Genomic_DNA"/>
</dbReference>
<sequence length="144" mass="16044">MIEEGSRSPLIPIPPAPPPPPPFRVPDWKFVVVDRHYVRIKSREPSGTDTPDVTDNEDDRSPMVSEGSQSPMTSMATSTVTTKGEEEKGMIFCPSPDVDTKADKFIARFREGLKLEKMNSWNQRQGTVTVRSTLGPSRDQRSAN</sequence>
<dbReference type="Proteomes" id="UP001057402">
    <property type="component" value="Chromosome 9"/>
</dbReference>
<gene>
    <name evidence="1" type="ORF">MLD38_030759</name>
</gene>
<comment type="caution">
    <text evidence="1">The sequence shown here is derived from an EMBL/GenBank/DDBJ whole genome shotgun (WGS) entry which is preliminary data.</text>
</comment>
<keyword evidence="2" id="KW-1185">Reference proteome</keyword>
<reference evidence="2" key="1">
    <citation type="journal article" date="2023" name="Front. Plant Sci.">
        <title>Chromosomal-level genome assembly of Melastoma candidum provides insights into trichome evolution.</title>
        <authorList>
            <person name="Zhong Y."/>
            <person name="Wu W."/>
            <person name="Sun C."/>
            <person name="Zou P."/>
            <person name="Liu Y."/>
            <person name="Dai S."/>
            <person name="Zhou R."/>
        </authorList>
    </citation>
    <scope>NUCLEOTIDE SEQUENCE [LARGE SCALE GENOMIC DNA]</scope>
</reference>
<proteinExistence type="predicted"/>
<name>A0ACB9MN63_9MYRT</name>
<organism evidence="1 2">
    <name type="scientific">Melastoma candidum</name>
    <dbReference type="NCBI Taxonomy" id="119954"/>
    <lineage>
        <taxon>Eukaryota</taxon>
        <taxon>Viridiplantae</taxon>
        <taxon>Streptophyta</taxon>
        <taxon>Embryophyta</taxon>
        <taxon>Tracheophyta</taxon>
        <taxon>Spermatophyta</taxon>
        <taxon>Magnoliopsida</taxon>
        <taxon>eudicotyledons</taxon>
        <taxon>Gunneridae</taxon>
        <taxon>Pentapetalae</taxon>
        <taxon>rosids</taxon>
        <taxon>malvids</taxon>
        <taxon>Myrtales</taxon>
        <taxon>Melastomataceae</taxon>
        <taxon>Melastomatoideae</taxon>
        <taxon>Melastomateae</taxon>
        <taxon>Melastoma</taxon>
    </lineage>
</organism>
<protein>
    <submittedName>
        <fullName evidence="1">Uncharacterized protein</fullName>
    </submittedName>
</protein>
<accession>A0ACB9MN63</accession>
<evidence type="ECO:0000313" key="2">
    <source>
        <dbReference type="Proteomes" id="UP001057402"/>
    </source>
</evidence>